<proteinExistence type="predicted"/>
<evidence type="ECO:0000256" key="1">
    <source>
        <dbReference type="SAM" id="Coils"/>
    </source>
</evidence>
<feature type="region of interest" description="Disordered" evidence="2">
    <location>
        <begin position="1"/>
        <end position="34"/>
    </location>
</feature>
<dbReference type="RefSeq" id="WP_164313680.1">
    <property type="nucleotide sequence ID" value="NZ_JAAGLU010000007.1"/>
</dbReference>
<gene>
    <name evidence="3" type="ORF">G3I71_10450</name>
</gene>
<sequence>MMYDQTRAQQPASQVRGSAERRRPGPEPLLPQDEQDRIVHRLQHALNTFADTPLKALEEAESAYDEATAQLVNALAERRSLLRAGWQDQSRETQPTETQADELRLALRQYREITQRMLRL</sequence>
<dbReference type="EMBL" id="JAAGLU010000007">
    <property type="protein sequence ID" value="NEC86234.1"/>
    <property type="molecule type" value="Genomic_DNA"/>
</dbReference>
<name>A0A6B3BPG6_9ACTN</name>
<evidence type="ECO:0000256" key="2">
    <source>
        <dbReference type="SAM" id="MobiDB-lite"/>
    </source>
</evidence>
<organism evidence="3">
    <name type="scientific">Streptomyces sp. SID12501</name>
    <dbReference type="NCBI Taxonomy" id="2706042"/>
    <lineage>
        <taxon>Bacteria</taxon>
        <taxon>Bacillati</taxon>
        <taxon>Actinomycetota</taxon>
        <taxon>Actinomycetes</taxon>
        <taxon>Kitasatosporales</taxon>
        <taxon>Streptomycetaceae</taxon>
        <taxon>Streptomyces</taxon>
    </lineage>
</organism>
<keyword evidence="1" id="KW-0175">Coiled coil</keyword>
<accession>A0A6B3BPG6</accession>
<feature type="coiled-coil region" evidence="1">
    <location>
        <begin position="57"/>
        <end position="84"/>
    </location>
</feature>
<protein>
    <submittedName>
        <fullName evidence="3">Uncharacterized protein</fullName>
    </submittedName>
</protein>
<dbReference type="AlphaFoldDB" id="A0A6B3BPG6"/>
<comment type="caution">
    <text evidence="3">The sequence shown here is derived from an EMBL/GenBank/DDBJ whole genome shotgun (WGS) entry which is preliminary data.</text>
</comment>
<feature type="compositionally biased region" description="Polar residues" evidence="2">
    <location>
        <begin position="1"/>
        <end position="16"/>
    </location>
</feature>
<evidence type="ECO:0000313" key="3">
    <source>
        <dbReference type="EMBL" id="NEC86234.1"/>
    </source>
</evidence>
<reference evidence="3" key="1">
    <citation type="submission" date="2020-01" db="EMBL/GenBank/DDBJ databases">
        <title>Insect and environment-associated Actinomycetes.</title>
        <authorList>
            <person name="Currrie C."/>
            <person name="Chevrette M."/>
            <person name="Carlson C."/>
            <person name="Stubbendieck R."/>
            <person name="Wendt-Pienkowski E."/>
        </authorList>
    </citation>
    <scope>NUCLEOTIDE SEQUENCE</scope>
    <source>
        <strain evidence="3">SID12501</strain>
    </source>
</reference>